<evidence type="ECO:0000256" key="3">
    <source>
        <dbReference type="ARBA" id="ARBA00022801"/>
    </source>
</evidence>
<dbReference type="Pfam" id="PF00753">
    <property type="entry name" value="Lactamase_B"/>
    <property type="match status" value="1"/>
</dbReference>
<dbReference type="PANTHER" id="PTHR42978:SF6">
    <property type="entry name" value="QUORUM-QUENCHING LACTONASE YTNP-RELATED"/>
    <property type="match status" value="1"/>
</dbReference>
<dbReference type="EMBL" id="CP017707">
    <property type="protein sequence ID" value="AOZ50999.1"/>
    <property type="molecule type" value="Genomic_DNA"/>
</dbReference>
<sequence length="340" mass="36264">MRFMSTPYHAAARAIRLLPLAIALAGAAAAPTLAAELSPPAQARVQAPGFYRMMLGSFEVTALSDGTVAVPLDQLLHNPPADTARRLAQAHLGTQAETSINAFLIHTGSHLALVDTGAGDLFGQAGGQLLDSIRAAGYRPEDIDTVLLTHIHADHSGGLTRQGKRMFPAADIRVSQRDVDFWLNPANAGKVAKEERHSFADSEAALRPYIEAGRLKPFDGETELLPGIRAVSGAGHTPGHTLYEVQSEGKKMVLWGDLIHAQDVQFAKPGVTIRFDVDAAAAAKQRLARMDEAARQGWLVGAAHIRFPGLGYVRRDGAGYAWQPAPYSLAGLKPAIVSAR</sequence>
<dbReference type="SUPFAM" id="SSF56281">
    <property type="entry name" value="Metallo-hydrolase/oxidoreductase"/>
    <property type="match status" value="1"/>
</dbReference>
<dbReference type="CDD" id="cd07720">
    <property type="entry name" value="OPHC2-like_MBL-fold"/>
    <property type="match status" value="1"/>
</dbReference>
<dbReference type="InterPro" id="IPR051013">
    <property type="entry name" value="MBL_superfamily_lactonases"/>
</dbReference>
<evidence type="ECO:0000256" key="4">
    <source>
        <dbReference type="ARBA" id="ARBA00022833"/>
    </source>
</evidence>
<dbReference type="InterPro" id="IPR001279">
    <property type="entry name" value="Metallo-B-lactamas"/>
</dbReference>
<name>A0A1D9LIC4_9NEIS</name>
<keyword evidence="4" id="KW-0862">Zinc</keyword>
<dbReference type="Gene3D" id="3.60.15.10">
    <property type="entry name" value="Ribonuclease Z/Hydroxyacylglutathione hydrolase-like"/>
    <property type="match status" value="1"/>
</dbReference>
<evidence type="ECO:0000313" key="6">
    <source>
        <dbReference type="Proteomes" id="UP000178776"/>
    </source>
</evidence>
<dbReference type="RefSeq" id="WP_052717393.1">
    <property type="nucleotide sequence ID" value="NZ_CP017707.1"/>
</dbReference>
<dbReference type="GO" id="GO:0016787">
    <property type="term" value="F:hydrolase activity"/>
    <property type="evidence" value="ECO:0007669"/>
    <property type="project" value="UniProtKB-KW"/>
</dbReference>
<reference evidence="5 6" key="1">
    <citation type="submission" date="2016-10" db="EMBL/GenBank/DDBJ databases">
        <title>Chromobacterium muskegensis sp. nov., an insecticidal bacterium isolated from Sphagnum bogs.</title>
        <authorList>
            <person name="Sparks M.E."/>
            <person name="Blackburn M.B."/>
            <person name="Gundersen-Rindal D.E."/>
            <person name="Mitchell A."/>
            <person name="Farrar R."/>
            <person name="Kuhar D."/>
        </authorList>
    </citation>
    <scope>NUCLEOTIDE SEQUENCE [LARGE SCALE GENOMIC DNA]</scope>
    <source>
        <strain evidence="5 6">21-1</strain>
    </source>
</reference>
<keyword evidence="2" id="KW-0479">Metal-binding</keyword>
<dbReference type="STRING" id="1108595.BKX93_14055"/>
<protein>
    <submittedName>
        <fullName evidence="5">MBL fold metallo-hydrolase</fullName>
    </submittedName>
</protein>
<dbReference type="Proteomes" id="UP000178776">
    <property type="component" value="Chromosome"/>
</dbReference>
<organism evidence="5 6">
    <name type="scientific">Chromobacterium vaccinii</name>
    <dbReference type="NCBI Taxonomy" id="1108595"/>
    <lineage>
        <taxon>Bacteria</taxon>
        <taxon>Pseudomonadati</taxon>
        <taxon>Pseudomonadota</taxon>
        <taxon>Betaproteobacteria</taxon>
        <taxon>Neisseriales</taxon>
        <taxon>Chromobacteriaceae</taxon>
        <taxon>Chromobacterium</taxon>
    </lineage>
</organism>
<proteinExistence type="inferred from homology"/>
<dbReference type="GeneID" id="68842328"/>
<accession>A0A1D9LIC4</accession>
<dbReference type="PANTHER" id="PTHR42978">
    <property type="entry name" value="QUORUM-QUENCHING LACTONASE YTNP-RELATED-RELATED"/>
    <property type="match status" value="1"/>
</dbReference>
<dbReference type="GO" id="GO:0046872">
    <property type="term" value="F:metal ion binding"/>
    <property type="evidence" value="ECO:0007669"/>
    <property type="project" value="UniProtKB-KW"/>
</dbReference>
<keyword evidence="3 5" id="KW-0378">Hydrolase</keyword>
<evidence type="ECO:0000313" key="5">
    <source>
        <dbReference type="EMBL" id="AOZ50999.1"/>
    </source>
</evidence>
<dbReference type="AlphaFoldDB" id="A0A1D9LIC4"/>
<gene>
    <name evidence="5" type="ORF">BKX93_14055</name>
</gene>
<dbReference type="KEGG" id="cvc:BKX93_14055"/>
<evidence type="ECO:0000256" key="1">
    <source>
        <dbReference type="ARBA" id="ARBA00007749"/>
    </source>
</evidence>
<dbReference type="SMART" id="SM00849">
    <property type="entry name" value="Lactamase_B"/>
    <property type="match status" value="1"/>
</dbReference>
<evidence type="ECO:0000256" key="2">
    <source>
        <dbReference type="ARBA" id="ARBA00022723"/>
    </source>
</evidence>
<dbReference type="InterPro" id="IPR036866">
    <property type="entry name" value="RibonucZ/Hydroxyglut_hydro"/>
</dbReference>
<comment type="similarity">
    <text evidence="1">Belongs to the metallo-beta-lactamase superfamily.</text>
</comment>